<dbReference type="InterPro" id="IPR016571">
    <property type="entry name" value="Spore_coat_assembly_CotJB"/>
</dbReference>
<evidence type="ECO:0000259" key="1">
    <source>
        <dbReference type="Pfam" id="PF12652"/>
    </source>
</evidence>
<sequence length="87" mass="10052">MAQFISESYYQDLHELQAIDFVLVELTLYLDTHPSDANALAQFELFQRGKKNLVAQFEHRHGPLYHYGESKGGAGFLWAKGPWPWQV</sequence>
<evidence type="ECO:0000313" key="2">
    <source>
        <dbReference type="EMBL" id="KUO94622.1"/>
    </source>
</evidence>
<evidence type="ECO:0000313" key="3">
    <source>
        <dbReference type="Proteomes" id="UP000053557"/>
    </source>
</evidence>
<gene>
    <name evidence="2" type="ORF">ATW55_01760</name>
</gene>
<dbReference type="PIRSF" id="PIRSF010606">
    <property type="entry name" value="Spore_coat_CotJB"/>
    <property type="match status" value="1"/>
</dbReference>
<organism evidence="2 3">
    <name type="scientific">Ferroacidibacillus organovorans</name>
    <dbReference type="NCBI Taxonomy" id="1765683"/>
    <lineage>
        <taxon>Bacteria</taxon>
        <taxon>Bacillati</taxon>
        <taxon>Bacillota</taxon>
        <taxon>Bacilli</taxon>
        <taxon>Bacillales</taxon>
        <taxon>Alicyclobacillaceae</taxon>
        <taxon>Ferroacidibacillus</taxon>
    </lineage>
</organism>
<proteinExistence type="predicted"/>
<accession>A0A101XND2</accession>
<dbReference type="Pfam" id="PF12652">
    <property type="entry name" value="CotJB"/>
    <property type="match status" value="1"/>
</dbReference>
<feature type="domain" description="Protein CotJB" evidence="1">
    <location>
        <begin position="12"/>
        <end position="86"/>
    </location>
</feature>
<dbReference type="RefSeq" id="WP_067719855.1">
    <property type="nucleotide sequence ID" value="NZ_LPVJ01000071.1"/>
</dbReference>
<protein>
    <recommendedName>
        <fullName evidence="1">Protein CotJB domain-containing protein</fullName>
    </recommendedName>
</protein>
<keyword evidence="3" id="KW-1185">Reference proteome</keyword>
<reference evidence="2 3" key="1">
    <citation type="submission" date="2015-12" db="EMBL/GenBank/DDBJ databases">
        <title>Draft genome sequence of Acidibacillus ferrooxidans ITV001, isolated from a chalcopyrite acid mine drainage site in Brazil.</title>
        <authorList>
            <person name="Dall'Agnol H."/>
            <person name="Nancucheo I."/>
            <person name="Johnson B."/>
            <person name="Oliveira R."/>
            <person name="Leite L."/>
            <person name="Pylro V."/>
            <person name="Nunes G.L."/>
            <person name="Tzotzos G."/>
            <person name="Fernandes G.R."/>
            <person name="Dutra J."/>
            <person name="Orellana S.C."/>
            <person name="Oliveira G."/>
        </authorList>
    </citation>
    <scope>NUCLEOTIDE SEQUENCE [LARGE SCALE GENOMIC DNA]</scope>
    <source>
        <strain evidence="3">ITV01</strain>
    </source>
</reference>
<dbReference type="Proteomes" id="UP000053557">
    <property type="component" value="Unassembled WGS sequence"/>
</dbReference>
<name>A0A101XND2_9BACL</name>
<comment type="caution">
    <text evidence="2">The sequence shown here is derived from an EMBL/GenBank/DDBJ whole genome shotgun (WGS) entry which is preliminary data.</text>
</comment>
<dbReference type="EMBL" id="LPVJ01000071">
    <property type="protein sequence ID" value="KUO94622.1"/>
    <property type="molecule type" value="Genomic_DNA"/>
</dbReference>
<dbReference type="InterPro" id="IPR024207">
    <property type="entry name" value="CotJB_dom"/>
</dbReference>
<dbReference type="AlphaFoldDB" id="A0A101XND2"/>
<dbReference type="OrthoDB" id="9804099at2"/>